<evidence type="ECO:0000313" key="1">
    <source>
        <dbReference type="EMBL" id="AJS10436.1"/>
    </source>
</evidence>
<geneLocation type="plasmid" evidence="1">
    <name>pUM157</name>
</geneLocation>
<protein>
    <submittedName>
        <fullName evidence="1">Uncharacterized protein</fullName>
    </submittedName>
</protein>
<dbReference type="RefSeq" id="WP_120900112.1">
    <property type="nucleotide sequence ID" value="NZ_JAKYNB010000022.1"/>
</dbReference>
<organism evidence="1">
    <name type="scientific">Helicobacter pylori</name>
    <name type="common">Campylobacter pylori</name>
    <dbReference type="NCBI Taxonomy" id="210"/>
    <lineage>
        <taxon>Bacteria</taxon>
        <taxon>Pseudomonadati</taxon>
        <taxon>Campylobacterota</taxon>
        <taxon>Epsilonproteobacteria</taxon>
        <taxon>Campylobacterales</taxon>
        <taxon>Helicobacteraceae</taxon>
        <taxon>Helicobacter</taxon>
    </lineage>
</organism>
<dbReference type="AlphaFoldDB" id="A0A0D3RKV6"/>
<name>A0A0D3RKV6_HELPX</name>
<proteinExistence type="predicted"/>
<reference evidence="1" key="1">
    <citation type="submission" date="2014-09" db="EMBL/GenBank/DDBJ databases">
        <title>Plasmid profiling of clinical strains of Helicobacter pylori from Malaysia.</title>
        <authorList>
            <person name="Ooi M.K."/>
            <person name="Gan H.Y."/>
            <person name="Loke M.F."/>
            <person name="Gan H.M."/>
            <person name="Goh K.L."/>
            <person name="Vadivelu J."/>
            <person name="Dieye Y."/>
        </authorList>
    </citation>
    <scope>NUCLEOTIDE SEQUENCE</scope>
    <source>
        <strain evidence="1">UM157</strain>
        <plasmid evidence="1">pUM157</plasmid>
    </source>
</reference>
<dbReference type="EMBL" id="KM583817">
    <property type="protein sequence ID" value="AJS10436.1"/>
    <property type="molecule type" value="Genomic_DNA"/>
</dbReference>
<dbReference type="Gene3D" id="3.40.50.720">
    <property type="entry name" value="NAD(P)-binding Rossmann-like Domain"/>
    <property type="match status" value="1"/>
</dbReference>
<keyword evidence="1" id="KW-0614">Plasmid</keyword>
<accession>A0A0D3RKV6</accession>
<sequence>MFSKKVFQVLPTLKCNIIESNKVQLRFPNSQCLTIDYNSKVISRILNYKGSQNKNAWITYMKQSGVYNPDQLFNLFTNIGALCINEDNEISEIIDANLLFESHKTYLVRNTILNIPHFKTIQIVGEGELFSLCIEYMKNYTKIKVSHNNPDIVLICSDTDNIDYLKSKWNISYNSQLKLVFWCDNEMIRLGPIHVRDESACFECYLKRSLASSHFKEEMLSFNRNGDTRLHKIALGSCVKSLATYIFLRTLRLIHLRQFHILKPGLLESWNIINGTYSNKIVLRNTFCDYCSKNTPKRAIRDMI</sequence>